<dbReference type="InterPro" id="IPR013249">
    <property type="entry name" value="RNA_pol_sigma70_r4_t2"/>
</dbReference>
<feature type="domain" description="RNA polymerase sigma factor 70 region 4 type 2" evidence="7">
    <location>
        <begin position="126"/>
        <end position="178"/>
    </location>
</feature>
<protein>
    <submittedName>
        <fullName evidence="8">Sigma-70 family RNA polymerase sigma factor</fullName>
    </submittedName>
</protein>
<evidence type="ECO:0000259" key="7">
    <source>
        <dbReference type="Pfam" id="PF08281"/>
    </source>
</evidence>
<evidence type="ECO:0000256" key="5">
    <source>
        <dbReference type="ARBA" id="ARBA00023163"/>
    </source>
</evidence>
<dbReference type="Proteomes" id="UP000784128">
    <property type="component" value="Unassembled WGS sequence"/>
</dbReference>
<evidence type="ECO:0000313" key="9">
    <source>
        <dbReference type="Proteomes" id="UP000784128"/>
    </source>
</evidence>
<keyword evidence="2" id="KW-0805">Transcription regulation</keyword>
<name>A0ABS5UCU3_9BACT</name>
<reference evidence="8 9" key="1">
    <citation type="submission" date="2021-05" db="EMBL/GenBank/DDBJ databases">
        <title>The draft genome of Geobacter chapellei DSM 13688.</title>
        <authorList>
            <person name="Xu Z."/>
            <person name="Masuda Y."/>
            <person name="Itoh H."/>
            <person name="Senoo K."/>
        </authorList>
    </citation>
    <scope>NUCLEOTIDE SEQUENCE [LARGE SCALE GENOMIC DNA]</scope>
    <source>
        <strain evidence="8 9">DSM 13688</strain>
    </source>
</reference>
<organism evidence="8 9">
    <name type="scientific">Pelotalea chapellei</name>
    <dbReference type="NCBI Taxonomy" id="44671"/>
    <lineage>
        <taxon>Bacteria</taxon>
        <taxon>Pseudomonadati</taxon>
        <taxon>Thermodesulfobacteriota</taxon>
        <taxon>Desulfuromonadia</taxon>
        <taxon>Geobacterales</taxon>
        <taxon>Geobacteraceae</taxon>
        <taxon>Pelotalea</taxon>
    </lineage>
</organism>
<dbReference type="SUPFAM" id="SSF88946">
    <property type="entry name" value="Sigma2 domain of RNA polymerase sigma factors"/>
    <property type="match status" value="1"/>
</dbReference>
<dbReference type="RefSeq" id="WP_214301534.1">
    <property type="nucleotide sequence ID" value="NZ_JAHDYS010000022.1"/>
</dbReference>
<keyword evidence="4" id="KW-0238">DNA-binding</keyword>
<proteinExistence type="inferred from homology"/>
<evidence type="ECO:0000256" key="2">
    <source>
        <dbReference type="ARBA" id="ARBA00023015"/>
    </source>
</evidence>
<dbReference type="PANTHER" id="PTHR43133">
    <property type="entry name" value="RNA POLYMERASE ECF-TYPE SIGMA FACTO"/>
    <property type="match status" value="1"/>
</dbReference>
<comment type="similarity">
    <text evidence="1">Belongs to the sigma-70 factor family. ECF subfamily.</text>
</comment>
<keyword evidence="3" id="KW-0731">Sigma factor</keyword>
<dbReference type="PANTHER" id="PTHR43133:SF8">
    <property type="entry name" value="RNA POLYMERASE SIGMA FACTOR HI_1459-RELATED"/>
    <property type="match status" value="1"/>
</dbReference>
<dbReference type="InterPro" id="IPR014284">
    <property type="entry name" value="RNA_pol_sigma-70_dom"/>
</dbReference>
<evidence type="ECO:0000256" key="4">
    <source>
        <dbReference type="ARBA" id="ARBA00023125"/>
    </source>
</evidence>
<dbReference type="EMBL" id="JAHDYS010000022">
    <property type="protein sequence ID" value="MBT1073464.1"/>
    <property type="molecule type" value="Genomic_DNA"/>
</dbReference>
<accession>A0ABS5UCU3</accession>
<keyword evidence="9" id="KW-1185">Reference proteome</keyword>
<dbReference type="Gene3D" id="1.10.1740.10">
    <property type="match status" value="1"/>
</dbReference>
<evidence type="ECO:0000256" key="3">
    <source>
        <dbReference type="ARBA" id="ARBA00023082"/>
    </source>
</evidence>
<dbReference type="SUPFAM" id="SSF88659">
    <property type="entry name" value="Sigma3 and sigma4 domains of RNA polymerase sigma factors"/>
    <property type="match status" value="1"/>
</dbReference>
<sequence>MDDVTQQLSDERLIAATLTGNDEAFARLVARHKGRIFRLASRFARDNDDLEDICQEVFIKAYENLGKFRGQEAPFEHWVTKIAVHAGYDALRRNRHGKRHQTLDDMPFELKDDAEAARSDARQARQLLHQAMTFLSPDERLVITLMELEEMTLRETSQLTGWSEANVKVRAFRARQALRKILEKHDAK</sequence>
<dbReference type="InterPro" id="IPR013324">
    <property type="entry name" value="RNA_pol_sigma_r3/r4-like"/>
</dbReference>
<dbReference type="InterPro" id="IPR036388">
    <property type="entry name" value="WH-like_DNA-bd_sf"/>
</dbReference>
<dbReference type="CDD" id="cd06171">
    <property type="entry name" value="Sigma70_r4"/>
    <property type="match status" value="1"/>
</dbReference>
<dbReference type="Gene3D" id="1.10.10.10">
    <property type="entry name" value="Winged helix-like DNA-binding domain superfamily/Winged helix DNA-binding domain"/>
    <property type="match status" value="1"/>
</dbReference>
<dbReference type="Pfam" id="PF08281">
    <property type="entry name" value="Sigma70_r4_2"/>
    <property type="match status" value="1"/>
</dbReference>
<evidence type="ECO:0000259" key="6">
    <source>
        <dbReference type="Pfam" id="PF04542"/>
    </source>
</evidence>
<dbReference type="NCBIfam" id="TIGR02937">
    <property type="entry name" value="sigma70-ECF"/>
    <property type="match status" value="1"/>
</dbReference>
<comment type="caution">
    <text evidence="8">The sequence shown here is derived from an EMBL/GenBank/DDBJ whole genome shotgun (WGS) entry which is preliminary data.</text>
</comment>
<evidence type="ECO:0000313" key="8">
    <source>
        <dbReference type="EMBL" id="MBT1073464.1"/>
    </source>
</evidence>
<dbReference type="Pfam" id="PF04542">
    <property type="entry name" value="Sigma70_r2"/>
    <property type="match status" value="1"/>
</dbReference>
<dbReference type="InterPro" id="IPR039425">
    <property type="entry name" value="RNA_pol_sigma-70-like"/>
</dbReference>
<dbReference type="InterPro" id="IPR013325">
    <property type="entry name" value="RNA_pol_sigma_r2"/>
</dbReference>
<keyword evidence="5" id="KW-0804">Transcription</keyword>
<dbReference type="InterPro" id="IPR007627">
    <property type="entry name" value="RNA_pol_sigma70_r2"/>
</dbReference>
<feature type="domain" description="RNA polymerase sigma-70 region 2" evidence="6">
    <location>
        <begin position="28"/>
        <end position="95"/>
    </location>
</feature>
<evidence type="ECO:0000256" key="1">
    <source>
        <dbReference type="ARBA" id="ARBA00010641"/>
    </source>
</evidence>
<gene>
    <name evidence="8" type="ORF">KJB30_16875</name>
</gene>